<dbReference type="AlphaFoldDB" id="A0A662ZK35"/>
<dbReference type="GO" id="GO:0003677">
    <property type="term" value="F:DNA binding"/>
    <property type="evidence" value="ECO:0007669"/>
    <property type="project" value="UniProtKB-UniRule"/>
</dbReference>
<keyword evidence="4 6" id="KW-0238">DNA-binding</keyword>
<evidence type="ECO:0000256" key="5">
    <source>
        <dbReference type="ARBA" id="ARBA00023172"/>
    </source>
</evidence>
<comment type="similarity">
    <text evidence="2 6">Belongs to the transposase mutator family.</text>
</comment>
<evidence type="ECO:0000256" key="3">
    <source>
        <dbReference type="ARBA" id="ARBA00022578"/>
    </source>
</evidence>
<dbReference type="PANTHER" id="PTHR33217">
    <property type="entry name" value="TRANSPOSASE FOR INSERTION SEQUENCE ELEMENT IS1081"/>
    <property type="match status" value="1"/>
</dbReference>
<evidence type="ECO:0000313" key="8">
    <source>
        <dbReference type="Proteomes" id="UP000243745"/>
    </source>
</evidence>
<keyword evidence="6" id="KW-0814">Transposable element</keyword>
<keyword evidence="5 6" id="KW-0233">DNA recombination</keyword>
<dbReference type="GO" id="GO:0004803">
    <property type="term" value="F:transposase activity"/>
    <property type="evidence" value="ECO:0007669"/>
    <property type="project" value="UniProtKB-UniRule"/>
</dbReference>
<name>A0A662ZK35_9GAMM</name>
<feature type="non-terminal residue" evidence="7">
    <location>
        <position position="1"/>
    </location>
</feature>
<dbReference type="RefSeq" id="WP_143066507.1">
    <property type="nucleotide sequence ID" value="NZ_FOXF01000045.1"/>
</dbReference>
<protein>
    <recommendedName>
        <fullName evidence="6">Mutator family transposase</fullName>
    </recommendedName>
</protein>
<evidence type="ECO:0000313" key="7">
    <source>
        <dbReference type="EMBL" id="SFP62951.1"/>
    </source>
</evidence>
<keyword evidence="8" id="KW-1185">Reference proteome</keyword>
<dbReference type="EMBL" id="FOXF01000045">
    <property type="protein sequence ID" value="SFP62951.1"/>
    <property type="molecule type" value="Genomic_DNA"/>
</dbReference>
<evidence type="ECO:0000256" key="4">
    <source>
        <dbReference type="ARBA" id="ARBA00023125"/>
    </source>
</evidence>
<evidence type="ECO:0000256" key="6">
    <source>
        <dbReference type="RuleBase" id="RU365089"/>
    </source>
</evidence>
<dbReference type="PANTHER" id="PTHR33217:SF8">
    <property type="entry name" value="MUTATOR FAMILY TRANSPOSASE"/>
    <property type="match status" value="1"/>
</dbReference>
<gene>
    <name evidence="7" type="ORF">SAMN02910344_01915</name>
</gene>
<dbReference type="Pfam" id="PF00872">
    <property type="entry name" value="Transposase_mut"/>
    <property type="match status" value="1"/>
</dbReference>
<comment type="function">
    <text evidence="1 6">Required for the transposition of the insertion element.</text>
</comment>
<dbReference type="Proteomes" id="UP000243745">
    <property type="component" value="Unassembled WGS sequence"/>
</dbReference>
<evidence type="ECO:0000256" key="2">
    <source>
        <dbReference type="ARBA" id="ARBA00010961"/>
    </source>
</evidence>
<evidence type="ECO:0000256" key="1">
    <source>
        <dbReference type="ARBA" id="ARBA00002190"/>
    </source>
</evidence>
<keyword evidence="3 6" id="KW-0815">Transposition</keyword>
<reference evidence="7 8" key="1">
    <citation type="submission" date="2016-10" db="EMBL/GenBank/DDBJ databases">
        <authorList>
            <person name="Varghese N."/>
            <person name="Submissions S."/>
        </authorList>
    </citation>
    <scope>NUCLEOTIDE SEQUENCE [LARGE SCALE GENOMIC DNA]</scope>
    <source>
        <strain evidence="7 8">DSM 1361</strain>
    </source>
</reference>
<accession>A0A662ZK35</accession>
<organism evidence="7 8">
    <name type="scientific">Ruminobacter amylophilus</name>
    <dbReference type="NCBI Taxonomy" id="867"/>
    <lineage>
        <taxon>Bacteria</taxon>
        <taxon>Pseudomonadati</taxon>
        <taxon>Pseudomonadota</taxon>
        <taxon>Gammaproteobacteria</taxon>
        <taxon>Aeromonadales</taxon>
        <taxon>Succinivibrionaceae</taxon>
        <taxon>Ruminobacter</taxon>
    </lineage>
</organism>
<proteinExistence type="inferred from homology"/>
<sequence>HVRQLYNYPADIRKVMYTTNAIESVNSSLRKVTKKGFFENENSVFKIFYLRITGELAKKWNNAKIQNWAKVLNQLSCLDETSTRIARYIR</sequence>
<dbReference type="InterPro" id="IPR001207">
    <property type="entry name" value="Transposase_mutator"/>
</dbReference>
<dbReference type="OrthoDB" id="9793302at2"/>
<dbReference type="GO" id="GO:0006313">
    <property type="term" value="P:DNA transposition"/>
    <property type="evidence" value="ECO:0007669"/>
    <property type="project" value="UniProtKB-UniRule"/>
</dbReference>